<keyword evidence="2" id="KW-0446">Lipid-binding</keyword>
<dbReference type="PRINTS" id="PR01171">
    <property type="entry name" value="BCTLIPOCALIN"/>
</dbReference>
<protein>
    <recommendedName>
        <fullName evidence="2">Outer membrane lipoprotein Blc</fullName>
    </recommendedName>
</protein>
<evidence type="ECO:0000256" key="1">
    <source>
        <dbReference type="ARBA" id="ARBA00006889"/>
    </source>
</evidence>
<comment type="subunit">
    <text evidence="2">Homodimer.</text>
</comment>
<proteinExistence type="inferred from homology"/>
<dbReference type="SUPFAM" id="SSF50814">
    <property type="entry name" value="Lipocalins"/>
    <property type="match status" value="1"/>
</dbReference>
<comment type="caution">
    <text evidence="4">The sequence shown here is derived from an EMBL/GenBank/DDBJ whole genome shotgun (WGS) entry which is preliminary data.</text>
</comment>
<dbReference type="RefSeq" id="WP_344691263.1">
    <property type="nucleotide sequence ID" value="NZ_BAABBF010000001.1"/>
</dbReference>
<dbReference type="PANTHER" id="PTHR10612:SF34">
    <property type="entry name" value="APOLIPOPROTEIN D"/>
    <property type="match status" value="1"/>
</dbReference>
<evidence type="ECO:0000313" key="4">
    <source>
        <dbReference type="EMBL" id="GAA3694154.1"/>
    </source>
</evidence>
<keyword evidence="5" id="KW-1185">Reference proteome</keyword>
<dbReference type="CDD" id="cd19438">
    <property type="entry name" value="lipocalin_Blc-like"/>
    <property type="match status" value="1"/>
</dbReference>
<dbReference type="InterPro" id="IPR022272">
    <property type="entry name" value="Lipocalin_CS"/>
</dbReference>
<dbReference type="Pfam" id="PF08212">
    <property type="entry name" value="Lipocalin_2"/>
    <property type="match status" value="1"/>
</dbReference>
<dbReference type="Gene3D" id="2.40.128.20">
    <property type="match status" value="1"/>
</dbReference>
<name>A0ABP7CT59_9SPHN</name>
<feature type="domain" description="Lipocalin/cytosolic fatty-acid binding" evidence="3">
    <location>
        <begin position="47"/>
        <end position="188"/>
    </location>
</feature>
<accession>A0ABP7CT59</accession>
<dbReference type="Proteomes" id="UP001500523">
    <property type="component" value="Unassembled WGS sequence"/>
</dbReference>
<comment type="subcellular location">
    <subcellularLocation>
        <location evidence="2">Cell outer membrane</location>
    </subcellularLocation>
</comment>
<dbReference type="EMBL" id="BAABBF010000001">
    <property type="protein sequence ID" value="GAA3694154.1"/>
    <property type="molecule type" value="Genomic_DNA"/>
</dbReference>
<keyword evidence="2" id="KW-0998">Cell outer membrane</keyword>
<dbReference type="PROSITE" id="PS00213">
    <property type="entry name" value="LIPOCALIN"/>
    <property type="match status" value="1"/>
</dbReference>
<keyword evidence="2" id="KW-0472">Membrane</keyword>
<gene>
    <name evidence="4" type="ORF">GCM10022268_01240</name>
</gene>
<dbReference type="InterPro" id="IPR002446">
    <property type="entry name" value="Lipocalin_bac"/>
</dbReference>
<dbReference type="PIRSF" id="PIRSF036893">
    <property type="entry name" value="Lipocalin_ApoD"/>
    <property type="match status" value="1"/>
</dbReference>
<sequence>MNATRTTTITAGIAGIAATGIAAALSYARATRPPVITARVPEPAKPVELQRYTGRWYEIARHENRFERGMEAVTADYSLLGPDRIEVVNGGRKPGTGARSAKVARGKVVDAATNAKLKLSFFGPFYVGDYWVLDHDDAYTWSIIGEPSGRYLWILARRPHLPADEVEALLTRVATLGYDRHRLRMTRQD</sequence>
<dbReference type="InterPro" id="IPR000566">
    <property type="entry name" value="Lipocln_cytosolic_FA-bd_dom"/>
</dbReference>
<dbReference type="InterPro" id="IPR047202">
    <property type="entry name" value="Lipocalin_Blc-like_dom"/>
</dbReference>
<comment type="similarity">
    <text evidence="1 2">Belongs to the calycin superfamily. Lipocalin family.</text>
</comment>
<dbReference type="InterPro" id="IPR012674">
    <property type="entry name" value="Calycin"/>
</dbReference>
<dbReference type="PANTHER" id="PTHR10612">
    <property type="entry name" value="APOLIPOPROTEIN D"/>
    <property type="match status" value="1"/>
</dbReference>
<keyword evidence="2" id="KW-0449">Lipoprotein</keyword>
<evidence type="ECO:0000313" key="5">
    <source>
        <dbReference type="Proteomes" id="UP001500523"/>
    </source>
</evidence>
<reference evidence="5" key="1">
    <citation type="journal article" date="2019" name="Int. J. Syst. Evol. Microbiol.">
        <title>The Global Catalogue of Microorganisms (GCM) 10K type strain sequencing project: providing services to taxonomists for standard genome sequencing and annotation.</title>
        <authorList>
            <consortium name="The Broad Institute Genomics Platform"/>
            <consortium name="The Broad Institute Genome Sequencing Center for Infectious Disease"/>
            <person name="Wu L."/>
            <person name="Ma J."/>
        </authorList>
    </citation>
    <scope>NUCLEOTIDE SEQUENCE [LARGE SCALE GENOMIC DNA]</scope>
    <source>
        <strain evidence="5">JCM 17498</strain>
    </source>
</reference>
<comment type="function">
    <text evidence="2">Involved in the storage or transport of lipids necessary for membrane maintenance under stressful conditions. Displays a binding preference for lysophospholipids.</text>
</comment>
<evidence type="ECO:0000259" key="3">
    <source>
        <dbReference type="Pfam" id="PF08212"/>
    </source>
</evidence>
<organism evidence="4 5">
    <name type="scientific">Sphingomonas cynarae</name>
    <dbReference type="NCBI Taxonomy" id="930197"/>
    <lineage>
        <taxon>Bacteria</taxon>
        <taxon>Pseudomonadati</taxon>
        <taxon>Pseudomonadota</taxon>
        <taxon>Alphaproteobacteria</taxon>
        <taxon>Sphingomonadales</taxon>
        <taxon>Sphingomonadaceae</taxon>
        <taxon>Sphingomonas</taxon>
    </lineage>
</organism>
<dbReference type="InterPro" id="IPR022271">
    <property type="entry name" value="Lipocalin_ApoD"/>
</dbReference>
<evidence type="ECO:0000256" key="2">
    <source>
        <dbReference type="PIRNR" id="PIRNR036893"/>
    </source>
</evidence>